<accession>A0A2S6IDY5</accession>
<protein>
    <submittedName>
        <fullName evidence="2">Uncharacterized protein DUF2630</fullName>
    </submittedName>
</protein>
<sequence length="81" mass="9786">MDEKQLLQRIQELVDEEHRLRQQLQDGQIDESEEHARLRQAEEQLDQAWDLLRQRRARRDAGLNPDDVDPRPVPEVEDYEQ</sequence>
<evidence type="ECO:0000256" key="1">
    <source>
        <dbReference type="SAM" id="MobiDB-lite"/>
    </source>
</evidence>
<dbReference type="RefSeq" id="WP_104434663.1">
    <property type="nucleotide sequence ID" value="NZ_PTJD01000014.1"/>
</dbReference>
<dbReference type="InterPro" id="IPR020311">
    <property type="entry name" value="Uncharacterised_Rv0898c"/>
</dbReference>
<evidence type="ECO:0000313" key="3">
    <source>
        <dbReference type="Proteomes" id="UP000239485"/>
    </source>
</evidence>
<evidence type="ECO:0000313" key="2">
    <source>
        <dbReference type="EMBL" id="PPK92435.1"/>
    </source>
</evidence>
<comment type="caution">
    <text evidence="2">The sequence shown here is derived from an EMBL/GenBank/DDBJ whole genome shotgun (WGS) entry which is preliminary data.</text>
</comment>
<dbReference type="Pfam" id="PF10944">
    <property type="entry name" value="DUF2630"/>
    <property type="match status" value="1"/>
</dbReference>
<name>A0A2S6IDY5_9ACTN</name>
<gene>
    <name evidence="2" type="ORF">CLV92_11436</name>
</gene>
<reference evidence="2 3" key="1">
    <citation type="submission" date="2018-02" db="EMBL/GenBank/DDBJ databases">
        <title>Genomic Encyclopedia of Archaeal and Bacterial Type Strains, Phase II (KMG-II): from individual species to whole genera.</title>
        <authorList>
            <person name="Goeker M."/>
        </authorList>
    </citation>
    <scope>NUCLEOTIDE SEQUENCE [LARGE SCALE GENOMIC DNA]</scope>
    <source>
        <strain evidence="2 3">DSM 22857</strain>
    </source>
</reference>
<proteinExistence type="predicted"/>
<dbReference type="AlphaFoldDB" id="A0A2S6IDY5"/>
<keyword evidence="3" id="KW-1185">Reference proteome</keyword>
<dbReference type="Proteomes" id="UP000239485">
    <property type="component" value="Unassembled WGS sequence"/>
</dbReference>
<dbReference type="OrthoDB" id="7376174at2"/>
<organism evidence="2 3">
    <name type="scientific">Kineococcus xinjiangensis</name>
    <dbReference type="NCBI Taxonomy" id="512762"/>
    <lineage>
        <taxon>Bacteria</taxon>
        <taxon>Bacillati</taxon>
        <taxon>Actinomycetota</taxon>
        <taxon>Actinomycetes</taxon>
        <taxon>Kineosporiales</taxon>
        <taxon>Kineosporiaceae</taxon>
        <taxon>Kineococcus</taxon>
    </lineage>
</organism>
<feature type="region of interest" description="Disordered" evidence="1">
    <location>
        <begin position="56"/>
        <end position="81"/>
    </location>
</feature>
<dbReference type="EMBL" id="PTJD01000014">
    <property type="protein sequence ID" value="PPK92435.1"/>
    <property type="molecule type" value="Genomic_DNA"/>
</dbReference>